<dbReference type="Proteomes" id="UP000283785">
    <property type="component" value="Unassembled WGS sequence"/>
</dbReference>
<dbReference type="EMBL" id="VZBQ01000042">
    <property type="protein sequence ID" value="MQN88956.1"/>
    <property type="molecule type" value="Genomic_DNA"/>
</dbReference>
<proteinExistence type="predicted"/>
<dbReference type="Proteomes" id="UP000420635">
    <property type="component" value="Unassembled WGS sequence"/>
</dbReference>
<gene>
    <name evidence="2" type="ORF">DWV76_08510</name>
    <name evidence="1" type="ORF">F7D59_03545</name>
</gene>
<evidence type="ECO:0000313" key="4">
    <source>
        <dbReference type="Proteomes" id="UP000420635"/>
    </source>
</evidence>
<reference evidence="4" key="2">
    <citation type="submission" date="2019-09" db="EMBL/GenBank/DDBJ databases">
        <title>Distinct polysaccharide growth profiles of human intestinal Prevotella copri isolates.</title>
        <authorList>
            <person name="Fehlner-Peach H."/>
            <person name="Magnabosco C."/>
            <person name="Raghavan V."/>
            <person name="Scher J.U."/>
            <person name="Tett A."/>
            <person name="Cox L.M."/>
            <person name="Gottsegen C."/>
            <person name="Watters A."/>
            <person name="Wiltshire- Gordon J.D."/>
            <person name="Segata N."/>
            <person name="Bonneau R."/>
            <person name="Littman D.R."/>
        </authorList>
    </citation>
    <scope>NUCLEOTIDE SEQUENCE [LARGE SCALE GENOMIC DNA]</scope>
    <source>
        <strain evidence="4">iP54</strain>
    </source>
</reference>
<dbReference type="AlphaFoldDB" id="A0AA92TXI6"/>
<name>A0AA92TXI6_9BACT</name>
<reference evidence="2 3" key="1">
    <citation type="submission" date="2018-08" db="EMBL/GenBank/DDBJ databases">
        <title>A genome reference for cultivated species of the human gut microbiota.</title>
        <authorList>
            <person name="Zou Y."/>
            <person name="Xue W."/>
            <person name="Luo G."/>
        </authorList>
    </citation>
    <scope>NUCLEOTIDE SEQUENCE [LARGE SCALE GENOMIC DNA]</scope>
    <source>
        <strain evidence="2 3">AF12-50</strain>
    </source>
</reference>
<evidence type="ECO:0000313" key="3">
    <source>
        <dbReference type="Proteomes" id="UP000283785"/>
    </source>
</evidence>
<comment type="caution">
    <text evidence="2">The sequence shown here is derived from an EMBL/GenBank/DDBJ whole genome shotgun (WGS) entry which is preliminary data.</text>
</comment>
<evidence type="ECO:0000313" key="1">
    <source>
        <dbReference type="EMBL" id="MQN88956.1"/>
    </source>
</evidence>
<protein>
    <submittedName>
        <fullName evidence="1 2">Toxin</fullName>
    </submittedName>
</protein>
<reference evidence="1" key="3">
    <citation type="submission" date="2022-12" db="EMBL/GenBank/DDBJ databases">
        <title>Distinct polysaccharide growth profiles of human intestinal Prevotella copri isolates.</title>
        <authorList>
            <person name="Fehlner-Peach H."/>
            <person name="Magnabosco C."/>
            <person name="Raghavan V."/>
            <person name="Scher J.U."/>
            <person name="Tett A."/>
            <person name="Cox L.M."/>
            <person name="Gottsegen C."/>
            <person name="Watters A."/>
            <person name="Wiltshire- Gordon J.D."/>
            <person name="Segata N."/>
            <person name="Bonneau R."/>
            <person name="Littman D.R."/>
        </authorList>
    </citation>
    <scope>NUCLEOTIDE SEQUENCE</scope>
    <source>
        <strain evidence="1">IP54</strain>
    </source>
</reference>
<accession>A0AA92TXI6</accession>
<dbReference type="EMBL" id="QSAG01000014">
    <property type="protein sequence ID" value="RGW42604.1"/>
    <property type="molecule type" value="Genomic_DNA"/>
</dbReference>
<sequence length="117" mass="13401">MDSHSVRTKKEVEDFLRHFLPKMDVLGIIFLNRSKNQEALKMLGITPSARKEIIKSITAEDYIETVLDEFSYGDMWVFGKDCDGVDVYVKIALGKPNTNTICISFHTAEHPLKYAFK</sequence>
<dbReference type="RefSeq" id="WP_118064919.1">
    <property type="nucleotide sequence ID" value="NZ_CATKVV010000004.1"/>
</dbReference>
<organism evidence="2 3">
    <name type="scientific">Segatella copri</name>
    <dbReference type="NCBI Taxonomy" id="165179"/>
    <lineage>
        <taxon>Bacteria</taxon>
        <taxon>Pseudomonadati</taxon>
        <taxon>Bacteroidota</taxon>
        <taxon>Bacteroidia</taxon>
        <taxon>Bacteroidales</taxon>
        <taxon>Prevotellaceae</taxon>
        <taxon>Segatella</taxon>
    </lineage>
</organism>
<evidence type="ECO:0000313" key="2">
    <source>
        <dbReference type="EMBL" id="RGW42604.1"/>
    </source>
</evidence>